<evidence type="ECO:0000256" key="7">
    <source>
        <dbReference type="ARBA" id="ARBA00023160"/>
    </source>
</evidence>
<keyword evidence="4" id="KW-0276">Fatty acid metabolism</keyword>
<keyword evidence="8" id="KW-0812">Transmembrane</keyword>
<comment type="similarity">
    <text evidence="2">Belongs to the short-chain dehydrogenases/reductases (SDR) family. FabI subfamily.</text>
</comment>
<dbReference type="FunFam" id="1.10.8.400:FF:000001">
    <property type="entry name" value="Enoyl-[acyl-carrier-protein] reductase [NADH]"/>
    <property type="match status" value="1"/>
</dbReference>
<dbReference type="InterPro" id="IPR014358">
    <property type="entry name" value="Enoyl-ACP_Rdtase_NADH"/>
</dbReference>
<name>A0A453SB34_AEGTS</name>
<sequence length="162" mass="16757">VLGQNLVAIIFSQNLVAIIFSLLHGLKYFAGGASISLTYIASERTIPGYGGGMSSAKAALESDTKVLAFEAGRKGKIRVNTISAGPLGSRAAKAIGFIEKMIEYSYVNAPLQKELLADEVGNTAAFLVSPLASAITGSTVYVDNGLNTMGLAVDSPTVSSLL</sequence>
<dbReference type="SUPFAM" id="SSF51735">
    <property type="entry name" value="NAD(P)-binding Rossmann-fold domains"/>
    <property type="match status" value="1"/>
</dbReference>
<protein>
    <recommendedName>
        <fullName evidence="11">Enoyl-ACP reductase</fullName>
    </recommendedName>
</protein>
<evidence type="ECO:0000256" key="8">
    <source>
        <dbReference type="SAM" id="Phobius"/>
    </source>
</evidence>
<evidence type="ECO:0000313" key="9">
    <source>
        <dbReference type="EnsemblPlants" id="AET7Gv20878000.1"/>
    </source>
</evidence>
<dbReference type="InterPro" id="IPR002347">
    <property type="entry name" value="SDR_fam"/>
</dbReference>
<reference evidence="9" key="5">
    <citation type="journal article" date="2021" name="G3 (Bethesda)">
        <title>Aegilops tauschii genome assembly Aet v5.0 features greater sequence contiguity and improved annotation.</title>
        <authorList>
            <person name="Wang L."/>
            <person name="Zhu T."/>
            <person name="Rodriguez J.C."/>
            <person name="Deal K.R."/>
            <person name="Dubcovsky J."/>
            <person name="McGuire P.E."/>
            <person name="Lux T."/>
            <person name="Spannagl M."/>
            <person name="Mayer K.F.X."/>
            <person name="Baldrich P."/>
            <person name="Meyers B.C."/>
            <person name="Huo N."/>
            <person name="Gu Y.Q."/>
            <person name="Zhou H."/>
            <person name="Devos K.M."/>
            <person name="Bennetzen J.L."/>
            <person name="Unver T."/>
            <person name="Budak H."/>
            <person name="Gulick P.J."/>
            <person name="Galiba G."/>
            <person name="Kalapos B."/>
            <person name="Nelson D.R."/>
            <person name="Li P."/>
            <person name="You F.M."/>
            <person name="Luo M.C."/>
            <person name="Dvorak J."/>
        </authorList>
    </citation>
    <scope>NUCLEOTIDE SEQUENCE [LARGE SCALE GENOMIC DNA]</scope>
    <source>
        <strain evidence="9">cv. AL8/78</strain>
    </source>
</reference>
<proteinExistence type="inferred from homology"/>
<evidence type="ECO:0000256" key="5">
    <source>
        <dbReference type="ARBA" id="ARBA00023002"/>
    </source>
</evidence>
<keyword evidence="5" id="KW-0560">Oxidoreductase</keyword>
<evidence type="ECO:0008006" key="11">
    <source>
        <dbReference type="Google" id="ProtNLM"/>
    </source>
</evidence>
<evidence type="ECO:0000256" key="6">
    <source>
        <dbReference type="ARBA" id="ARBA00023098"/>
    </source>
</evidence>
<dbReference type="InterPro" id="IPR036291">
    <property type="entry name" value="NAD(P)-bd_dom_sf"/>
</dbReference>
<evidence type="ECO:0000256" key="2">
    <source>
        <dbReference type="ARBA" id="ARBA00009233"/>
    </source>
</evidence>
<keyword evidence="8" id="KW-1133">Transmembrane helix</keyword>
<dbReference type="PANTHER" id="PTHR43159:SF2">
    <property type="entry name" value="ENOYL-[ACYL-CARRIER-PROTEIN] REDUCTASE [NADH], CHLOROPLASTIC"/>
    <property type="match status" value="1"/>
</dbReference>
<dbReference type="GO" id="GO:0006633">
    <property type="term" value="P:fatty acid biosynthetic process"/>
    <property type="evidence" value="ECO:0007669"/>
    <property type="project" value="UniProtKB-KW"/>
</dbReference>
<dbReference type="EnsemblPlants" id="AET7Gv20878000.1">
    <property type="protein sequence ID" value="AET7Gv20878000.1"/>
    <property type="gene ID" value="AET7Gv20878000"/>
</dbReference>
<dbReference type="Pfam" id="PF13561">
    <property type="entry name" value="adh_short_C2"/>
    <property type="match status" value="1"/>
</dbReference>
<reference evidence="10" key="2">
    <citation type="journal article" date="2017" name="Nat. Plants">
        <title>The Aegilops tauschii genome reveals multiple impacts of transposons.</title>
        <authorList>
            <person name="Zhao G."/>
            <person name="Zou C."/>
            <person name="Li K."/>
            <person name="Wang K."/>
            <person name="Li T."/>
            <person name="Gao L."/>
            <person name="Zhang X."/>
            <person name="Wang H."/>
            <person name="Yang Z."/>
            <person name="Liu X."/>
            <person name="Jiang W."/>
            <person name="Mao L."/>
            <person name="Kong X."/>
            <person name="Jiao Y."/>
            <person name="Jia J."/>
        </authorList>
    </citation>
    <scope>NUCLEOTIDE SEQUENCE [LARGE SCALE GENOMIC DNA]</scope>
    <source>
        <strain evidence="10">cv. AL8/78</strain>
    </source>
</reference>
<dbReference type="GO" id="GO:0004318">
    <property type="term" value="F:enoyl-[acyl-carrier-protein] reductase (NADH) activity"/>
    <property type="evidence" value="ECO:0007669"/>
    <property type="project" value="InterPro"/>
</dbReference>
<dbReference type="Gramene" id="AET7Gv20878000.1">
    <property type="protein sequence ID" value="AET7Gv20878000.1"/>
    <property type="gene ID" value="AET7Gv20878000"/>
</dbReference>
<evidence type="ECO:0000256" key="3">
    <source>
        <dbReference type="ARBA" id="ARBA00022516"/>
    </source>
</evidence>
<dbReference type="Gene3D" id="3.40.50.720">
    <property type="entry name" value="NAD(P)-binding Rossmann-like Domain"/>
    <property type="match status" value="1"/>
</dbReference>
<evidence type="ECO:0000313" key="10">
    <source>
        <dbReference type="Proteomes" id="UP000015105"/>
    </source>
</evidence>
<evidence type="ECO:0000256" key="1">
    <source>
        <dbReference type="ARBA" id="ARBA00005194"/>
    </source>
</evidence>
<accession>A0A453SB34</accession>
<organism evidence="9 10">
    <name type="scientific">Aegilops tauschii subsp. strangulata</name>
    <name type="common">Goatgrass</name>
    <dbReference type="NCBI Taxonomy" id="200361"/>
    <lineage>
        <taxon>Eukaryota</taxon>
        <taxon>Viridiplantae</taxon>
        <taxon>Streptophyta</taxon>
        <taxon>Embryophyta</taxon>
        <taxon>Tracheophyta</taxon>
        <taxon>Spermatophyta</taxon>
        <taxon>Magnoliopsida</taxon>
        <taxon>Liliopsida</taxon>
        <taxon>Poales</taxon>
        <taxon>Poaceae</taxon>
        <taxon>BOP clade</taxon>
        <taxon>Pooideae</taxon>
        <taxon>Triticodae</taxon>
        <taxon>Triticeae</taxon>
        <taxon>Triticinae</taxon>
        <taxon>Aegilops</taxon>
    </lineage>
</organism>
<keyword evidence="8" id="KW-0472">Membrane</keyword>
<dbReference type="PANTHER" id="PTHR43159">
    <property type="entry name" value="ENOYL-[ACYL-CARRIER-PROTEIN] REDUCTASE"/>
    <property type="match status" value="1"/>
</dbReference>
<dbReference type="Gene3D" id="1.10.8.400">
    <property type="entry name" value="Enoyl acyl carrier protein reductase"/>
    <property type="match status" value="1"/>
</dbReference>
<feature type="transmembrane region" description="Helical" evidence="8">
    <location>
        <begin position="6"/>
        <end position="26"/>
    </location>
</feature>
<dbReference type="AlphaFoldDB" id="A0A453SB34"/>
<reference evidence="9" key="3">
    <citation type="journal article" date="2017" name="Nature">
        <title>Genome sequence of the progenitor of the wheat D genome Aegilops tauschii.</title>
        <authorList>
            <person name="Luo M.C."/>
            <person name="Gu Y.Q."/>
            <person name="Puiu D."/>
            <person name="Wang H."/>
            <person name="Twardziok S.O."/>
            <person name="Deal K.R."/>
            <person name="Huo N."/>
            <person name="Zhu T."/>
            <person name="Wang L."/>
            <person name="Wang Y."/>
            <person name="McGuire P.E."/>
            <person name="Liu S."/>
            <person name="Long H."/>
            <person name="Ramasamy R.K."/>
            <person name="Rodriguez J.C."/>
            <person name="Van S.L."/>
            <person name="Yuan L."/>
            <person name="Wang Z."/>
            <person name="Xia Z."/>
            <person name="Xiao L."/>
            <person name="Anderson O.D."/>
            <person name="Ouyang S."/>
            <person name="Liang Y."/>
            <person name="Zimin A.V."/>
            <person name="Pertea G."/>
            <person name="Qi P."/>
            <person name="Bennetzen J.L."/>
            <person name="Dai X."/>
            <person name="Dawson M.W."/>
            <person name="Muller H.G."/>
            <person name="Kugler K."/>
            <person name="Rivarola-Duarte L."/>
            <person name="Spannagl M."/>
            <person name="Mayer K.F.X."/>
            <person name="Lu F.H."/>
            <person name="Bevan M.W."/>
            <person name="Leroy P."/>
            <person name="Li P."/>
            <person name="You F.M."/>
            <person name="Sun Q."/>
            <person name="Liu Z."/>
            <person name="Lyons E."/>
            <person name="Wicker T."/>
            <person name="Salzberg S.L."/>
            <person name="Devos K.M."/>
            <person name="Dvorak J."/>
        </authorList>
    </citation>
    <scope>NUCLEOTIDE SEQUENCE [LARGE SCALE GENOMIC DNA]</scope>
    <source>
        <strain evidence="9">cv. AL8/78</strain>
    </source>
</reference>
<evidence type="ECO:0000256" key="4">
    <source>
        <dbReference type="ARBA" id="ARBA00022832"/>
    </source>
</evidence>
<keyword evidence="10" id="KW-1185">Reference proteome</keyword>
<keyword evidence="3" id="KW-0444">Lipid biosynthesis</keyword>
<keyword evidence="6" id="KW-0443">Lipid metabolism</keyword>
<dbReference type="Proteomes" id="UP000015105">
    <property type="component" value="Chromosome 7D"/>
</dbReference>
<reference evidence="10" key="1">
    <citation type="journal article" date="2014" name="Science">
        <title>Ancient hybridizations among the ancestral genomes of bread wheat.</title>
        <authorList>
            <consortium name="International Wheat Genome Sequencing Consortium,"/>
            <person name="Marcussen T."/>
            <person name="Sandve S.R."/>
            <person name="Heier L."/>
            <person name="Spannagl M."/>
            <person name="Pfeifer M."/>
            <person name="Jakobsen K.S."/>
            <person name="Wulff B.B."/>
            <person name="Steuernagel B."/>
            <person name="Mayer K.F."/>
            <person name="Olsen O.A."/>
        </authorList>
    </citation>
    <scope>NUCLEOTIDE SEQUENCE [LARGE SCALE GENOMIC DNA]</scope>
    <source>
        <strain evidence="10">cv. AL8/78</strain>
    </source>
</reference>
<comment type="pathway">
    <text evidence="1">Lipid metabolism; fatty acid biosynthesis.</text>
</comment>
<dbReference type="PRINTS" id="PR00081">
    <property type="entry name" value="GDHRDH"/>
</dbReference>
<reference evidence="9" key="4">
    <citation type="submission" date="2019-03" db="UniProtKB">
        <authorList>
            <consortium name="EnsemblPlants"/>
        </authorList>
    </citation>
    <scope>IDENTIFICATION</scope>
</reference>
<keyword evidence="7" id="KW-0275">Fatty acid biosynthesis</keyword>